<comment type="similarity">
    <text evidence="1 2">Belongs to the UPF0178 family.</text>
</comment>
<dbReference type="RefSeq" id="WP_379274740.1">
    <property type="nucleotide sequence ID" value="NZ_JBHUGT010000012.1"/>
</dbReference>
<name>A0ABW5QZY7_9BACL</name>
<dbReference type="Proteomes" id="UP001597493">
    <property type="component" value="Unassembled WGS sequence"/>
</dbReference>
<dbReference type="HAMAP" id="MF_00489">
    <property type="entry name" value="UPF0178"/>
    <property type="match status" value="1"/>
</dbReference>
<feature type="region of interest" description="Disordered" evidence="3">
    <location>
        <begin position="113"/>
        <end position="158"/>
    </location>
</feature>
<keyword evidence="5" id="KW-1185">Reference proteome</keyword>
<comment type="caution">
    <text evidence="4">The sequence shown here is derived from an EMBL/GenBank/DDBJ whole genome shotgun (WGS) entry which is preliminary data.</text>
</comment>
<evidence type="ECO:0000313" key="4">
    <source>
        <dbReference type="EMBL" id="MFD2661631.1"/>
    </source>
</evidence>
<accession>A0ABW5QZY7</accession>
<feature type="compositionally biased region" description="Basic residues" evidence="3">
    <location>
        <begin position="114"/>
        <end position="127"/>
    </location>
</feature>
<dbReference type="PANTHER" id="PTHR35146:SF1">
    <property type="entry name" value="UPF0178 PROTEIN YAII"/>
    <property type="match status" value="1"/>
</dbReference>
<evidence type="ECO:0000313" key="5">
    <source>
        <dbReference type="Proteomes" id="UP001597493"/>
    </source>
</evidence>
<gene>
    <name evidence="4" type="ORF">ACFSW5_15365</name>
</gene>
<evidence type="ECO:0000256" key="1">
    <source>
        <dbReference type="ARBA" id="ARBA00008522"/>
    </source>
</evidence>
<dbReference type="Pfam" id="PF02639">
    <property type="entry name" value="DUF188"/>
    <property type="match status" value="1"/>
</dbReference>
<dbReference type="NCBIfam" id="NF001095">
    <property type="entry name" value="PRK00124.1"/>
    <property type="match status" value="1"/>
</dbReference>
<dbReference type="InterPro" id="IPR003791">
    <property type="entry name" value="UPF0178"/>
</dbReference>
<sequence>MMRKERSIVVDGDACPVKAEIAETGRAFGVPVVMVSSYDHRLHSSEGVQVVQIDPGRDAVDLYIANLVGKNDIVVTQDLGLATLALSKGAEVLSPRGELYTQEAIGYMLERRHEHAKRRRAGGRTKGPKAMGSGDRERFQQNLTKLLDPSRRSVKNSE</sequence>
<dbReference type="EMBL" id="JBHUMY010000016">
    <property type="protein sequence ID" value="MFD2661631.1"/>
    <property type="molecule type" value="Genomic_DNA"/>
</dbReference>
<proteinExistence type="inferred from homology"/>
<dbReference type="PANTHER" id="PTHR35146">
    <property type="entry name" value="UPF0178 PROTEIN YAII"/>
    <property type="match status" value="1"/>
</dbReference>
<protein>
    <recommendedName>
        <fullName evidence="2">UPF0178 protein ACFSW5_15365</fullName>
    </recommendedName>
</protein>
<feature type="compositionally biased region" description="Basic and acidic residues" evidence="3">
    <location>
        <begin position="148"/>
        <end position="158"/>
    </location>
</feature>
<reference evidence="5" key="1">
    <citation type="journal article" date="2019" name="Int. J. Syst. Evol. Microbiol.">
        <title>The Global Catalogue of Microorganisms (GCM) 10K type strain sequencing project: providing services to taxonomists for standard genome sequencing and annotation.</title>
        <authorList>
            <consortium name="The Broad Institute Genomics Platform"/>
            <consortium name="The Broad Institute Genome Sequencing Center for Infectious Disease"/>
            <person name="Wu L."/>
            <person name="Ma J."/>
        </authorList>
    </citation>
    <scope>NUCLEOTIDE SEQUENCE [LARGE SCALE GENOMIC DNA]</scope>
    <source>
        <strain evidence="5">TISTR 1827</strain>
    </source>
</reference>
<evidence type="ECO:0000256" key="2">
    <source>
        <dbReference type="HAMAP-Rule" id="MF_00489"/>
    </source>
</evidence>
<organism evidence="4 5">
    <name type="scientific">Paenibacillus thailandensis</name>
    <dbReference type="NCBI Taxonomy" id="393250"/>
    <lineage>
        <taxon>Bacteria</taxon>
        <taxon>Bacillati</taxon>
        <taxon>Bacillota</taxon>
        <taxon>Bacilli</taxon>
        <taxon>Bacillales</taxon>
        <taxon>Paenibacillaceae</taxon>
        <taxon>Paenibacillus</taxon>
    </lineage>
</organism>
<evidence type="ECO:0000256" key="3">
    <source>
        <dbReference type="SAM" id="MobiDB-lite"/>
    </source>
</evidence>